<evidence type="ECO:0000259" key="6">
    <source>
        <dbReference type="Pfam" id="PF05198"/>
    </source>
</evidence>
<proteinExistence type="inferred from homology"/>
<name>A0AAP0RXD6_LIQFO</name>
<dbReference type="InterPro" id="IPR019814">
    <property type="entry name" value="Translation_initiation_fac_3_N"/>
</dbReference>
<evidence type="ECO:0000313" key="7">
    <source>
        <dbReference type="EMBL" id="KAK9286183.1"/>
    </source>
</evidence>
<dbReference type="GO" id="GO:0032790">
    <property type="term" value="P:ribosome disassembly"/>
    <property type="evidence" value="ECO:0007669"/>
    <property type="project" value="TreeGrafter"/>
</dbReference>
<accession>A0AAP0RXD6</accession>
<dbReference type="InterPro" id="IPR001288">
    <property type="entry name" value="Translation_initiation_fac_3"/>
</dbReference>
<dbReference type="PANTHER" id="PTHR10938:SF4">
    <property type="entry name" value="TRANSLATION INITIATION FACTOR IF3-1, MITOCHONDRIAL"/>
    <property type="match status" value="1"/>
</dbReference>
<dbReference type="NCBIfam" id="TIGR00168">
    <property type="entry name" value="infC"/>
    <property type="match status" value="1"/>
</dbReference>
<gene>
    <name evidence="7" type="ORF">L1049_014566</name>
</gene>
<reference evidence="7 8" key="1">
    <citation type="journal article" date="2024" name="Plant J.">
        <title>Genome sequences and population genomics reveal climatic adaptation and genomic divergence between two closely related sweetgum species.</title>
        <authorList>
            <person name="Xu W.Q."/>
            <person name="Ren C.Q."/>
            <person name="Zhang X.Y."/>
            <person name="Comes H.P."/>
            <person name="Liu X.H."/>
            <person name="Li Y.G."/>
            <person name="Kettle C.J."/>
            <person name="Jalonen R."/>
            <person name="Gaisberger H."/>
            <person name="Ma Y.Z."/>
            <person name="Qiu Y.X."/>
        </authorList>
    </citation>
    <scope>NUCLEOTIDE SEQUENCE [LARGE SCALE GENOMIC DNA]</scope>
    <source>
        <strain evidence="7">Hangzhou</strain>
    </source>
</reference>
<evidence type="ECO:0000313" key="8">
    <source>
        <dbReference type="Proteomes" id="UP001415857"/>
    </source>
</evidence>
<protein>
    <recommendedName>
        <fullName evidence="6">Translation initiation factor 3 N-terminal domain-containing protein</fullName>
    </recommendedName>
</protein>
<keyword evidence="4" id="KW-0175">Coiled coil</keyword>
<dbReference type="SUPFAM" id="SSF55200">
    <property type="entry name" value="Translation initiation factor IF3, C-terminal domain"/>
    <property type="match status" value="1"/>
</dbReference>
<dbReference type="Gene3D" id="3.30.110.10">
    <property type="entry name" value="Translation initiation factor 3 (IF-3), C-terminal domain"/>
    <property type="match status" value="1"/>
</dbReference>
<organism evidence="7 8">
    <name type="scientific">Liquidambar formosana</name>
    <name type="common">Formosan gum</name>
    <dbReference type="NCBI Taxonomy" id="63359"/>
    <lineage>
        <taxon>Eukaryota</taxon>
        <taxon>Viridiplantae</taxon>
        <taxon>Streptophyta</taxon>
        <taxon>Embryophyta</taxon>
        <taxon>Tracheophyta</taxon>
        <taxon>Spermatophyta</taxon>
        <taxon>Magnoliopsida</taxon>
        <taxon>eudicotyledons</taxon>
        <taxon>Gunneridae</taxon>
        <taxon>Pentapetalae</taxon>
        <taxon>Saxifragales</taxon>
        <taxon>Altingiaceae</taxon>
        <taxon>Liquidambar</taxon>
    </lineage>
</organism>
<evidence type="ECO:0000256" key="1">
    <source>
        <dbReference type="ARBA" id="ARBA00005439"/>
    </source>
</evidence>
<keyword evidence="2" id="KW-0396">Initiation factor</keyword>
<feature type="region of interest" description="Disordered" evidence="5">
    <location>
        <begin position="516"/>
        <end position="609"/>
    </location>
</feature>
<dbReference type="FunFam" id="3.10.20.80:FF:000005">
    <property type="entry name" value="Predicted protein"/>
    <property type="match status" value="1"/>
</dbReference>
<evidence type="ECO:0000256" key="4">
    <source>
        <dbReference type="SAM" id="Coils"/>
    </source>
</evidence>
<feature type="compositionally biased region" description="Basic and acidic residues" evidence="5">
    <location>
        <begin position="407"/>
        <end position="416"/>
    </location>
</feature>
<evidence type="ECO:0000256" key="3">
    <source>
        <dbReference type="ARBA" id="ARBA00022917"/>
    </source>
</evidence>
<dbReference type="InterPro" id="IPR036787">
    <property type="entry name" value="T_IF-3_N_sf"/>
</dbReference>
<dbReference type="SUPFAM" id="SSF54364">
    <property type="entry name" value="Translation initiation factor IF3, N-terminal domain"/>
    <property type="match status" value="1"/>
</dbReference>
<dbReference type="Gene3D" id="3.10.20.80">
    <property type="entry name" value="Translation initiation factor 3 (IF-3), N-terminal domain"/>
    <property type="match status" value="1"/>
</dbReference>
<dbReference type="FunFam" id="3.30.110.10:FF:000005">
    <property type="entry name" value="Translation initiation factor 3 (IF-3) family protein"/>
    <property type="match status" value="1"/>
</dbReference>
<sequence length="609" mass="67519">MAFWCRIKQSKLKCFSHQFKRCYLQTPYSSSVNYTTSHTRFRFIEKPDWVVPKKPTEFCYNSRFFAAPVQAKPKQEEKDTSGPRLNDKIMAQFVRLVTEEGHYVVSRNEALERARKLKLDLVEVQRTAEPPVCKIMDFNREKYKQQLKEKERAKSKSEVTLKKGDCKEVRVSMKTEQKDLQIKADTVKRLMERGYRVKCMVMGTEDQDLGGMLARLSALIEDVSIVESGPRVEKKQAYVLVRHIKFGPSKKGPGKKASKVVGVSSTEAQNTATVPPTANPSSIPIQFEEDLNSEESGLETDDEILSDEADMPVSPSMGMPDINLEENKTTWSVSNASDDFEKVFDFSDDVKGVTSNSTLREMNTAPETAFASENTNSPFLHPKPVLDSMRVNTAPFSSPELPLPTENRYRRNEPRNRIPPTKATENKGTGSTDSVRLGPQFPSLGRLPQSDLNALPSTGEPKRVGTDASVFPPNEIFKQGQSRYSPPSSARPSFGAFSAPKANVLGQNGVSAEVKCKEGNSFDSTAPVRSEPQLPRQGMQQKYGLNVPPSTKHVGTDGSIFRNLKVPTNEVPKQEESRPGPPTSAAPSYGIFSAPKANAPRRQGGTAGS</sequence>
<keyword evidence="3" id="KW-0648">Protein biosynthesis</keyword>
<dbReference type="Proteomes" id="UP001415857">
    <property type="component" value="Unassembled WGS sequence"/>
</dbReference>
<dbReference type="EMBL" id="JBBPBK010000004">
    <property type="protein sequence ID" value="KAK9286183.1"/>
    <property type="molecule type" value="Genomic_DNA"/>
</dbReference>
<keyword evidence="8" id="KW-1185">Reference proteome</keyword>
<feature type="region of interest" description="Disordered" evidence="5">
    <location>
        <begin position="395"/>
        <end position="438"/>
    </location>
</feature>
<feature type="domain" description="Translation initiation factor 3 N-terminal" evidence="6">
    <location>
        <begin position="86"/>
        <end position="151"/>
    </location>
</feature>
<evidence type="ECO:0000256" key="5">
    <source>
        <dbReference type="SAM" id="MobiDB-lite"/>
    </source>
</evidence>
<dbReference type="GO" id="GO:0043022">
    <property type="term" value="F:ribosome binding"/>
    <property type="evidence" value="ECO:0007669"/>
    <property type="project" value="TreeGrafter"/>
</dbReference>
<dbReference type="InterPro" id="IPR036788">
    <property type="entry name" value="T_IF-3_C_sf"/>
</dbReference>
<comment type="similarity">
    <text evidence="1">Belongs to the IF-3 family.</text>
</comment>
<dbReference type="Pfam" id="PF05198">
    <property type="entry name" value="IF3_N"/>
    <property type="match status" value="1"/>
</dbReference>
<dbReference type="PANTHER" id="PTHR10938">
    <property type="entry name" value="TRANSLATION INITIATION FACTOR IF-3"/>
    <property type="match status" value="1"/>
</dbReference>
<dbReference type="GO" id="GO:0003743">
    <property type="term" value="F:translation initiation factor activity"/>
    <property type="evidence" value="ECO:0007669"/>
    <property type="project" value="UniProtKB-KW"/>
</dbReference>
<dbReference type="AlphaFoldDB" id="A0AAP0RXD6"/>
<comment type="caution">
    <text evidence="7">The sequence shown here is derived from an EMBL/GenBank/DDBJ whole genome shotgun (WGS) entry which is preliminary data.</text>
</comment>
<evidence type="ECO:0000256" key="2">
    <source>
        <dbReference type="ARBA" id="ARBA00022540"/>
    </source>
</evidence>
<feature type="coiled-coil region" evidence="4">
    <location>
        <begin position="107"/>
        <end position="160"/>
    </location>
</feature>